<dbReference type="Proteomes" id="UP000235965">
    <property type="component" value="Unassembled WGS sequence"/>
</dbReference>
<dbReference type="InParanoid" id="A0A2J7PVM7"/>
<gene>
    <name evidence="1" type="ORF">B7P43_G09708</name>
</gene>
<evidence type="ECO:0000313" key="1">
    <source>
        <dbReference type="EMBL" id="PNF20392.1"/>
    </source>
</evidence>
<sequence>MAHKLNIVLSQSVSSIKKCNMFFKTLNSFSYFFSASSKRMHCLDQEVKKRFPKVAPTRWNYNSRLVETICEYKFELNTMFQSIIENPDNWDNETYFAARGFLSVLQELNFNFLLAVFKDLFSVTTVLFDILQTKSNDISLCIRKVTEGKEDIAKKRENFENIFSETSSNEEIDEPQSKRLCLGNVGDVKECFRKLYYEIFDNVVNQIELRFQNLEKLKFLELINPSCSKAYEKTFPGIPFLSLKTAYGQHFNFPRLRSELNVFYFNEDLNIQNIATSKNYTHRQCTTPADKVM</sequence>
<dbReference type="EMBL" id="NEVH01020945">
    <property type="protein sequence ID" value="PNF20392.1"/>
    <property type="molecule type" value="Genomic_DNA"/>
</dbReference>
<dbReference type="PANTHER" id="PTHR46289">
    <property type="entry name" value="52 KDA REPRESSOR OF THE INHIBITOR OF THE PROTEIN KINASE-LIKE PROTEIN-RELATED"/>
    <property type="match status" value="1"/>
</dbReference>
<dbReference type="AlphaFoldDB" id="A0A2J7PVM7"/>
<organism evidence="1 2">
    <name type="scientific">Cryptotermes secundus</name>
    <dbReference type="NCBI Taxonomy" id="105785"/>
    <lineage>
        <taxon>Eukaryota</taxon>
        <taxon>Metazoa</taxon>
        <taxon>Ecdysozoa</taxon>
        <taxon>Arthropoda</taxon>
        <taxon>Hexapoda</taxon>
        <taxon>Insecta</taxon>
        <taxon>Pterygota</taxon>
        <taxon>Neoptera</taxon>
        <taxon>Polyneoptera</taxon>
        <taxon>Dictyoptera</taxon>
        <taxon>Blattodea</taxon>
        <taxon>Blattoidea</taxon>
        <taxon>Termitoidae</taxon>
        <taxon>Kalotermitidae</taxon>
        <taxon>Cryptotermitinae</taxon>
        <taxon>Cryptotermes</taxon>
    </lineage>
</organism>
<proteinExistence type="predicted"/>
<name>A0A2J7PVM7_9NEOP</name>
<dbReference type="STRING" id="105785.A0A2J7PVM7"/>
<reference evidence="1 2" key="1">
    <citation type="submission" date="2017-12" db="EMBL/GenBank/DDBJ databases">
        <title>Hemimetabolous genomes reveal molecular basis of termite eusociality.</title>
        <authorList>
            <person name="Harrison M.C."/>
            <person name="Jongepier E."/>
            <person name="Robertson H.M."/>
            <person name="Arning N."/>
            <person name="Bitard-Feildel T."/>
            <person name="Chao H."/>
            <person name="Childers C.P."/>
            <person name="Dinh H."/>
            <person name="Doddapaneni H."/>
            <person name="Dugan S."/>
            <person name="Gowin J."/>
            <person name="Greiner C."/>
            <person name="Han Y."/>
            <person name="Hu H."/>
            <person name="Hughes D.S.T."/>
            <person name="Huylmans A.-K."/>
            <person name="Kemena C."/>
            <person name="Kremer L.P.M."/>
            <person name="Lee S.L."/>
            <person name="Lopez-Ezquerra A."/>
            <person name="Mallet L."/>
            <person name="Monroy-Kuhn J.M."/>
            <person name="Moser A."/>
            <person name="Murali S.C."/>
            <person name="Muzny D.M."/>
            <person name="Otani S."/>
            <person name="Piulachs M.-D."/>
            <person name="Poelchau M."/>
            <person name="Qu J."/>
            <person name="Schaub F."/>
            <person name="Wada-Katsumata A."/>
            <person name="Worley K.C."/>
            <person name="Xie Q."/>
            <person name="Ylla G."/>
            <person name="Poulsen M."/>
            <person name="Gibbs R.A."/>
            <person name="Schal C."/>
            <person name="Richards S."/>
            <person name="Belles X."/>
            <person name="Korb J."/>
            <person name="Bornberg-Bauer E."/>
        </authorList>
    </citation>
    <scope>NUCLEOTIDE SEQUENCE [LARGE SCALE GENOMIC DNA]</scope>
    <source>
        <tissue evidence="1">Whole body</tissue>
    </source>
</reference>
<keyword evidence="2" id="KW-1185">Reference proteome</keyword>
<dbReference type="PANTHER" id="PTHR46289:SF14">
    <property type="entry name" value="DUF4371 DOMAIN-CONTAINING PROTEIN"/>
    <property type="match status" value="1"/>
</dbReference>
<dbReference type="InterPro" id="IPR052958">
    <property type="entry name" value="IFN-induced_PKR_regulator"/>
</dbReference>
<comment type="caution">
    <text evidence="1">The sequence shown here is derived from an EMBL/GenBank/DDBJ whole genome shotgun (WGS) entry which is preliminary data.</text>
</comment>
<protein>
    <submittedName>
        <fullName evidence="1">Uncharacterized protein</fullName>
    </submittedName>
</protein>
<evidence type="ECO:0000313" key="2">
    <source>
        <dbReference type="Proteomes" id="UP000235965"/>
    </source>
</evidence>
<accession>A0A2J7PVM7</accession>